<dbReference type="EMBL" id="QGGY01000022">
    <property type="protein sequence ID" value="PWJ72122.1"/>
    <property type="molecule type" value="Genomic_DNA"/>
</dbReference>
<name>A0AB73SXS0_9FIRM</name>
<reference evidence="1 2" key="1">
    <citation type="submission" date="2018-05" db="EMBL/GenBank/DDBJ databases">
        <authorList>
            <person name="Goeker M."/>
            <person name="Huntemann M."/>
            <person name="Clum A."/>
            <person name="Pillay M."/>
            <person name="Palaniappan K."/>
            <person name="Varghese N."/>
            <person name="Mikhailova N."/>
            <person name="Stamatis D."/>
            <person name="Reddy T."/>
            <person name="Daum C."/>
            <person name="Shapiro N."/>
            <person name="Ivanova N."/>
            <person name="Kyrpides N."/>
            <person name="Woyke T."/>
        </authorList>
    </citation>
    <scope>NUCLEOTIDE SEQUENCE [LARGE SCALE GENOMIC DNA]</scope>
    <source>
        <strain evidence="1 2">DSM 26524</strain>
    </source>
</reference>
<dbReference type="AlphaFoldDB" id="A0AB73SXS0"/>
<dbReference type="Proteomes" id="UP000245412">
    <property type="component" value="Unassembled WGS sequence"/>
</dbReference>
<evidence type="ECO:0000313" key="2">
    <source>
        <dbReference type="Proteomes" id="UP000245412"/>
    </source>
</evidence>
<comment type="caution">
    <text evidence="1">The sequence shown here is derived from an EMBL/GenBank/DDBJ whole genome shotgun (WGS) entry which is preliminary data.</text>
</comment>
<gene>
    <name evidence="1" type="ORF">C7383_12236</name>
</gene>
<organism evidence="1 2">
    <name type="scientific">Murimonas intestini</name>
    <dbReference type="NCBI Taxonomy" id="1337051"/>
    <lineage>
        <taxon>Bacteria</taxon>
        <taxon>Bacillati</taxon>
        <taxon>Bacillota</taxon>
        <taxon>Clostridia</taxon>
        <taxon>Lachnospirales</taxon>
        <taxon>Lachnospiraceae</taxon>
        <taxon>Murimonas</taxon>
    </lineage>
</organism>
<accession>A0AB73SXS0</accession>
<sequence length="86" mass="10194">MGQHFLMKEGSDLDMTFSEFVAAYTRDMQPKLKHNTWFTKEQYRACGGQKTPEEESIREQLRRLAEEAKRNEVRIKISVKKEKGDR</sequence>
<proteinExistence type="predicted"/>
<evidence type="ECO:0000313" key="1">
    <source>
        <dbReference type="EMBL" id="PWJ72122.1"/>
    </source>
</evidence>
<keyword evidence="2" id="KW-1185">Reference proteome</keyword>
<protein>
    <submittedName>
        <fullName evidence="1">Uncharacterized protein</fullName>
    </submittedName>
</protein>